<dbReference type="EMBL" id="JADGMS010000002">
    <property type="protein sequence ID" value="KAF9687956.1"/>
    <property type="molecule type" value="Genomic_DNA"/>
</dbReference>
<dbReference type="SUPFAM" id="SSF48371">
    <property type="entry name" value="ARM repeat"/>
    <property type="match status" value="3"/>
</dbReference>
<evidence type="ECO:0000259" key="7">
    <source>
        <dbReference type="PROSITE" id="PS51698"/>
    </source>
</evidence>
<feature type="coiled-coil region" evidence="6">
    <location>
        <begin position="196"/>
        <end position="223"/>
    </location>
</feature>
<dbReference type="Pfam" id="PF04564">
    <property type="entry name" value="U-box"/>
    <property type="match status" value="1"/>
</dbReference>
<dbReference type="Gene3D" id="1.25.10.10">
    <property type="entry name" value="Leucine-rich Repeat Variant"/>
    <property type="match status" value="3"/>
</dbReference>
<keyword evidence="5" id="KW-0677">Repeat</keyword>
<dbReference type="Pfam" id="PF00514">
    <property type="entry name" value="Arm"/>
    <property type="match status" value="1"/>
</dbReference>
<dbReference type="InterPro" id="IPR036537">
    <property type="entry name" value="Adaptor_Cbl_N_dom_sf"/>
</dbReference>
<dbReference type="CDD" id="cd21037">
    <property type="entry name" value="MLKL_NTD"/>
    <property type="match status" value="1"/>
</dbReference>
<keyword evidence="9" id="KW-1185">Reference proteome</keyword>
<evidence type="ECO:0000256" key="4">
    <source>
        <dbReference type="ARBA" id="ARBA00022679"/>
    </source>
</evidence>
<comment type="pathway">
    <text evidence="2">Protein modification; protein ubiquitination.</text>
</comment>
<proteinExistence type="predicted"/>
<name>A0A835N7Y5_9ROSI</name>
<dbReference type="InterPro" id="IPR000225">
    <property type="entry name" value="Armadillo"/>
</dbReference>
<dbReference type="SMART" id="SM00185">
    <property type="entry name" value="ARM"/>
    <property type="match status" value="9"/>
</dbReference>
<keyword evidence="4" id="KW-0808">Transferase</keyword>
<dbReference type="InterPro" id="IPR059179">
    <property type="entry name" value="MLKL-like_MCAfunc"/>
</dbReference>
<dbReference type="InterPro" id="IPR003613">
    <property type="entry name" value="Ubox_domain"/>
</dbReference>
<dbReference type="Gene3D" id="1.20.930.20">
    <property type="entry name" value="Adaptor protein Cbl, N-terminal domain"/>
    <property type="match status" value="1"/>
</dbReference>
<protein>
    <recommendedName>
        <fullName evidence="3">RING-type E3 ubiquitin transferase</fullName>
        <ecNumber evidence="3">2.3.2.27</ecNumber>
    </recommendedName>
</protein>
<dbReference type="Gene3D" id="3.30.40.10">
    <property type="entry name" value="Zinc/RING finger domain, C3HC4 (zinc finger)"/>
    <property type="match status" value="1"/>
</dbReference>
<reference evidence="8 9" key="1">
    <citation type="submission" date="2020-10" db="EMBL/GenBank/DDBJ databases">
        <title>Plant Genome Project.</title>
        <authorList>
            <person name="Zhang R.-G."/>
        </authorList>
    </citation>
    <scope>NUCLEOTIDE SEQUENCE [LARGE SCALE GENOMIC DNA]</scope>
    <source>
        <strain evidence="8">FAFU-HL-1</strain>
        <tissue evidence="8">Leaf</tissue>
    </source>
</reference>
<keyword evidence="6" id="KW-0175">Coiled coil</keyword>
<evidence type="ECO:0000256" key="2">
    <source>
        <dbReference type="ARBA" id="ARBA00004906"/>
    </source>
</evidence>
<comment type="catalytic activity">
    <reaction evidence="1">
        <text>S-ubiquitinyl-[E2 ubiquitin-conjugating enzyme]-L-cysteine + [acceptor protein]-L-lysine = [E2 ubiquitin-conjugating enzyme]-L-cysteine + N(6)-ubiquitinyl-[acceptor protein]-L-lysine.</text>
        <dbReference type="EC" id="2.3.2.27"/>
    </reaction>
</comment>
<dbReference type="InterPro" id="IPR011989">
    <property type="entry name" value="ARM-like"/>
</dbReference>
<dbReference type="GO" id="GO:0007166">
    <property type="term" value="P:cell surface receptor signaling pathway"/>
    <property type="evidence" value="ECO:0007669"/>
    <property type="project" value="InterPro"/>
</dbReference>
<dbReference type="CDD" id="cd16664">
    <property type="entry name" value="RING-Ubox_PUB"/>
    <property type="match status" value="1"/>
</dbReference>
<dbReference type="SUPFAM" id="SSF57850">
    <property type="entry name" value="RING/U-box"/>
    <property type="match status" value="1"/>
</dbReference>
<dbReference type="EC" id="2.3.2.27" evidence="3"/>
<dbReference type="PANTHER" id="PTHR45958:SF5">
    <property type="entry name" value="RING-TYPE E3 UBIQUITIN TRANSFERASE"/>
    <property type="match status" value="1"/>
</dbReference>
<dbReference type="UniPathway" id="UPA00143"/>
<dbReference type="InterPro" id="IPR045210">
    <property type="entry name" value="RING-Ubox_PUB"/>
</dbReference>
<evidence type="ECO:0000256" key="1">
    <source>
        <dbReference type="ARBA" id="ARBA00000900"/>
    </source>
</evidence>
<evidence type="ECO:0000313" key="8">
    <source>
        <dbReference type="EMBL" id="KAF9687956.1"/>
    </source>
</evidence>
<dbReference type="PANTHER" id="PTHR45958">
    <property type="entry name" value="RING-TYPE E3 UBIQUITIN TRANSFERASE"/>
    <property type="match status" value="1"/>
</dbReference>
<feature type="domain" description="U-box" evidence="7">
    <location>
        <begin position="261"/>
        <end position="335"/>
    </location>
</feature>
<evidence type="ECO:0000256" key="6">
    <source>
        <dbReference type="SAM" id="Coils"/>
    </source>
</evidence>
<gene>
    <name evidence="8" type="ORF">SADUNF_Sadunf02G0147000</name>
</gene>
<dbReference type="InterPro" id="IPR016024">
    <property type="entry name" value="ARM-type_fold"/>
</dbReference>
<evidence type="ECO:0000256" key="5">
    <source>
        <dbReference type="ARBA" id="ARBA00022737"/>
    </source>
</evidence>
<dbReference type="InterPro" id="IPR052608">
    <property type="entry name" value="U-box_domain_protein"/>
</dbReference>
<evidence type="ECO:0000313" key="9">
    <source>
        <dbReference type="Proteomes" id="UP000657918"/>
    </source>
</evidence>
<dbReference type="PROSITE" id="PS51698">
    <property type="entry name" value="U_BOX"/>
    <property type="match status" value="1"/>
</dbReference>
<dbReference type="SMART" id="SM00504">
    <property type="entry name" value="Ubox"/>
    <property type="match status" value="1"/>
</dbReference>
<comment type="caution">
    <text evidence="8">The sequence shown here is derived from an EMBL/GenBank/DDBJ whole genome shotgun (WGS) entry which is preliminary data.</text>
</comment>
<evidence type="ECO:0000256" key="3">
    <source>
        <dbReference type="ARBA" id="ARBA00012483"/>
    </source>
</evidence>
<dbReference type="Proteomes" id="UP000657918">
    <property type="component" value="Unassembled WGS sequence"/>
</dbReference>
<dbReference type="InterPro" id="IPR013083">
    <property type="entry name" value="Znf_RING/FYVE/PHD"/>
</dbReference>
<dbReference type="GO" id="GO:0016567">
    <property type="term" value="P:protein ubiquitination"/>
    <property type="evidence" value="ECO:0007669"/>
    <property type="project" value="UniProtKB-UniPathway"/>
</dbReference>
<dbReference type="AlphaFoldDB" id="A0A835N7Y5"/>
<sequence>MMALDVITSACSVPVGECLSQIVEGMMEIAQATKEVLVKKESFKELSAYLERVVPVLKELNKKDISYSRNLNSVIEILNQEIKAAKQLTADCTKRNKVYLLMNSRTINKNLEEITREISRALGLLPMASLDLSTGIIEEIEELRDIMQRAEFRAAIAEEEILVKIESGIQERVVDRSYANKLLVHIAEAVGISTDRSALKKEFEEFKSEIENARLRKDQAEAIQMDQIIALLERADAASSPKEKEIKYFTKRKSLGSQPLEPLQSFYCPITRDVMEDPVETSSGQTFERSAIEKWLADGHEMCPLTMTPLHTSILRPNKTLRQSIEEWKDRNTMIKIASMKSRLVSGEEEEVLGCLEQLEDLCEQRDQYREWVLLENYIPLFIQLLGEKNHDIRNRAFVILCILAKDSDHAKCAYFSSAPLDSTIPLYETSWVGCVDPSPPERIVNVDNAIESIVRSLGRRIGERKLAVALLLELSKSNLARDGIGKVQGCILLLVTMASSDDNQAAADAQELLENLSFSDLNIIQMAKANYFKHLLQRLSTGPEDVKTNMASTLAELELTDHNKASLFEGGALGPLLHLVTCGDVPMKKVAVKALQNLSSLPENGLRMIKEGAVQPLLGLLFQHISSSSSLREEVATIIMHLAVSTVSQESSPTLISLLESDDDIFKLFSLINLTGPEVQQNILLAFHALCQSPSASNIKTKLTECSAMQVLVQLCEHDDPNVRANAVKLLYCLIEDGDEAIILEHVGQKFVETLLRIIELSNVEEATTCAMGIISNLPEKPQITQWLLDAGALPVISKFIPDSKHNDPRKYHLVENATGAMRHFTASTNPEWQKSAAEAGIIPVLVQLLDFGTTVMKKCAAISLARFSESSLELSRPIPKRKGFFCFSAPPETGCLIHGGICAVKSSFCLVEADAVGPLVRVLQDPDPGTCEAALDALLTLIDGVKLQNGSKVLAEANAIPLIIGFLSSSSPRLQEKALNTLERIFRLPELKQKYGSSAQMPLVDLTLRGNSRMKSLSARILAHLNVLHDQSSYF</sequence>
<organism evidence="8 9">
    <name type="scientific">Salix dunnii</name>
    <dbReference type="NCBI Taxonomy" id="1413687"/>
    <lineage>
        <taxon>Eukaryota</taxon>
        <taxon>Viridiplantae</taxon>
        <taxon>Streptophyta</taxon>
        <taxon>Embryophyta</taxon>
        <taxon>Tracheophyta</taxon>
        <taxon>Spermatophyta</taxon>
        <taxon>Magnoliopsida</taxon>
        <taxon>eudicotyledons</taxon>
        <taxon>Gunneridae</taxon>
        <taxon>Pentapetalae</taxon>
        <taxon>rosids</taxon>
        <taxon>fabids</taxon>
        <taxon>Malpighiales</taxon>
        <taxon>Salicaceae</taxon>
        <taxon>Saliceae</taxon>
        <taxon>Salix</taxon>
    </lineage>
</organism>
<accession>A0A835N7Y5</accession>
<dbReference type="OrthoDB" id="7537227at2759"/>
<dbReference type="GO" id="GO:0061630">
    <property type="term" value="F:ubiquitin protein ligase activity"/>
    <property type="evidence" value="ECO:0007669"/>
    <property type="project" value="UniProtKB-EC"/>
</dbReference>